<dbReference type="Proteomes" id="UP000700596">
    <property type="component" value="Unassembled WGS sequence"/>
</dbReference>
<feature type="compositionally biased region" description="Polar residues" evidence="1">
    <location>
        <begin position="267"/>
        <end position="280"/>
    </location>
</feature>
<sequence>MQTCPIPEVDRALSTYIHNRQEALKIRRALTKHLYSNFRPSEFPPQDQHLRHLCPQGISKPRSDTGISEGLRKEYMNALQQNLLARENQKKQHALLQNLRYNDGLETSTQADSTYDVDTVRDYVTLLRERRRFAELQIIHDSLEKILDSDPTIHHRDPREIVLEAIGDQPGLPAEQLERRPKAQNENGWTHKLKKEVLLTKSSMDQANSEKLNAKEKYGHITDLSKQVYALGRARDDIVSWVEEELLKLNEESEFIEDMSPRKIDSSENAAATASQSPSESDIRQGYRQYTTSRTHVIEAHGSISSDRIRTSYEKSSEISTGGSVEPTRQNQPVTDILPHIPHLLQISNEEKRMLQHSVYLQNKLASTDGELRDALSKLSEESHLLPSGSQSLVAWARAALDAEKATGDIVNSQLNQIIQHLATLSPVISTASLRMQLLALSQSRM</sequence>
<proteinExistence type="predicted"/>
<name>A0A9P9DRR8_9PLEO</name>
<gene>
    <name evidence="2" type="ORF">B0J11DRAFT_330867</name>
</gene>
<feature type="compositionally biased region" description="Polar residues" evidence="1">
    <location>
        <begin position="318"/>
        <end position="332"/>
    </location>
</feature>
<evidence type="ECO:0000313" key="2">
    <source>
        <dbReference type="EMBL" id="KAH7124101.1"/>
    </source>
</evidence>
<comment type="caution">
    <text evidence="2">The sequence shown here is derived from an EMBL/GenBank/DDBJ whole genome shotgun (WGS) entry which is preliminary data.</text>
</comment>
<protein>
    <submittedName>
        <fullName evidence="2">Uncharacterized protein</fullName>
    </submittedName>
</protein>
<evidence type="ECO:0000256" key="1">
    <source>
        <dbReference type="SAM" id="MobiDB-lite"/>
    </source>
</evidence>
<evidence type="ECO:0000313" key="3">
    <source>
        <dbReference type="Proteomes" id="UP000700596"/>
    </source>
</evidence>
<organism evidence="2 3">
    <name type="scientific">Dendryphion nanum</name>
    <dbReference type="NCBI Taxonomy" id="256645"/>
    <lineage>
        <taxon>Eukaryota</taxon>
        <taxon>Fungi</taxon>
        <taxon>Dikarya</taxon>
        <taxon>Ascomycota</taxon>
        <taxon>Pezizomycotina</taxon>
        <taxon>Dothideomycetes</taxon>
        <taxon>Pleosporomycetidae</taxon>
        <taxon>Pleosporales</taxon>
        <taxon>Torulaceae</taxon>
        <taxon>Dendryphion</taxon>
    </lineage>
</organism>
<keyword evidence="3" id="KW-1185">Reference proteome</keyword>
<feature type="compositionally biased region" description="Basic and acidic residues" evidence="1">
    <location>
        <begin position="307"/>
        <end position="317"/>
    </location>
</feature>
<reference evidence="2" key="1">
    <citation type="journal article" date="2021" name="Nat. Commun.">
        <title>Genetic determinants of endophytism in the Arabidopsis root mycobiome.</title>
        <authorList>
            <person name="Mesny F."/>
            <person name="Miyauchi S."/>
            <person name="Thiergart T."/>
            <person name="Pickel B."/>
            <person name="Atanasova L."/>
            <person name="Karlsson M."/>
            <person name="Huettel B."/>
            <person name="Barry K.W."/>
            <person name="Haridas S."/>
            <person name="Chen C."/>
            <person name="Bauer D."/>
            <person name="Andreopoulos W."/>
            <person name="Pangilinan J."/>
            <person name="LaButti K."/>
            <person name="Riley R."/>
            <person name="Lipzen A."/>
            <person name="Clum A."/>
            <person name="Drula E."/>
            <person name="Henrissat B."/>
            <person name="Kohler A."/>
            <person name="Grigoriev I.V."/>
            <person name="Martin F.M."/>
            <person name="Hacquard S."/>
        </authorList>
    </citation>
    <scope>NUCLEOTIDE SEQUENCE</scope>
    <source>
        <strain evidence="2">MPI-CAGE-CH-0243</strain>
    </source>
</reference>
<dbReference type="OrthoDB" id="5402392at2759"/>
<accession>A0A9P9DRR8</accession>
<dbReference type="AlphaFoldDB" id="A0A9P9DRR8"/>
<feature type="region of interest" description="Disordered" evidence="1">
    <location>
        <begin position="258"/>
        <end position="332"/>
    </location>
</feature>
<dbReference type="EMBL" id="JAGMWT010000008">
    <property type="protein sequence ID" value="KAH7124101.1"/>
    <property type="molecule type" value="Genomic_DNA"/>
</dbReference>